<dbReference type="InterPro" id="IPR013783">
    <property type="entry name" value="Ig-like_fold"/>
</dbReference>
<evidence type="ECO:0000313" key="2">
    <source>
        <dbReference type="EMBL" id="GGN91067.1"/>
    </source>
</evidence>
<keyword evidence="1" id="KW-0732">Signal</keyword>
<proteinExistence type="predicted"/>
<comment type="caution">
    <text evidence="2">The sequence shown here is derived from an EMBL/GenBank/DDBJ whole genome shotgun (WGS) entry which is preliminary data.</text>
</comment>
<evidence type="ECO:0000256" key="1">
    <source>
        <dbReference type="SAM" id="SignalP"/>
    </source>
</evidence>
<sequence>MRRTLLALSVLCPLVGAGLAVADPAPPGTSTAGTLTVRAITGREPIPVNRAEITLTRCGESKVVSTLTSGADGRATAALPDGCYEAKVITVPGGCALADVEPVRLQVAAGTEVGTEFRFRCA</sequence>
<evidence type="ECO:0000313" key="3">
    <source>
        <dbReference type="Proteomes" id="UP000658127"/>
    </source>
</evidence>
<dbReference type="RefSeq" id="WP_189032979.1">
    <property type="nucleotide sequence ID" value="NZ_BMNE01000006.1"/>
</dbReference>
<organism evidence="2 3">
    <name type="scientific">Nocardia rhizosphaerihabitans</name>
    <dbReference type="NCBI Taxonomy" id="1691570"/>
    <lineage>
        <taxon>Bacteria</taxon>
        <taxon>Bacillati</taxon>
        <taxon>Actinomycetota</taxon>
        <taxon>Actinomycetes</taxon>
        <taxon>Mycobacteriales</taxon>
        <taxon>Nocardiaceae</taxon>
        <taxon>Nocardia</taxon>
    </lineage>
</organism>
<feature type="chain" id="PRO_5047438396" description="Prealbumin-like fold domain-containing protein" evidence="1">
    <location>
        <begin position="23"/>
        <end position="122"/>
    </location>
</feature>
<dbReference type="Proteomes" id="UP000658127">
    <property type="component" value="Unassembled WGS sequence"/>
</dbReference>
<dbReference type="EMBL" id="BMNE01000006">
    <property type="protein sequence ID" value="GGN91067.1"/>
    <property type="molecule type" value="Genomic_DNA"/>
</dbReference>
<gene>
    <name evidence="2" type="ORF">GCM10011610_50930</name>
</gene>
<accession>A0ABQ2KRP1</accession>
<reference evidence="3" key="1">
    <citation type="journal article" date="2019" name="Int. J. Syst. Evol. Microbiol.">
        <title>The Global Catalogue of Microorganisms (GCM) 10K type strain sequencing project: providing services to taxonomists for standard genome sequencing and annotation.</title>
        <authorList>
            <consortium name="The Broad Institute Genomics Platform"/>
            <consortium name="The Broad Institute Genome Sequencing Center for Infectious Disease"/>
            <person name="Wu L."/>
            <person name="Ma J."/>
        </authorList>
    </citation>
    <scope>NUCLEOTIDE SEQUENCE [LARGE SCALE GENOMIC DNA]</scope>
    <source>
        <strain evidence="3">CGMCC 4.7329</strain>
    </source>
</reference>
<keyword evidence="3" id="KW-1185">Reference proteome</keyword>
<feature type="signal peptide" evidence="1">
    <location>
        <begin position="1"/>
        <end position="22"/>
    </location>
</feature>
<name>A0ABQ2KRP1_9NOCA</name>
<evidence type="ECO:0008006" key="4">
    <source>
        <dbReference type="Google" id="ProtNLM"/>
    </source>
</evidence>
<dbReference type="Gene3D" id="2.60.40.10">
    <property type="entry name" value="Immunoglobulins"/>
    <property type="match status" value="1"/>
</dbReference>
<protein>
    <recommendedName>
        <fullName evidence="4">Prealbumin-like fold domain-containing protein</fullName>
    </recommendedName>
</protein>